<dbReference type="RefSeq" id="WP_185416891.1">
    <property type="nucleotide sequence ID" value="NZ_JAASTX010000004.1"/>
</dbReference>
<accession>A0A7X1CB23</accession>
<comment type="caution">
    <text evidence="1">The sequence shown here is derived from an EMBL/GenBank/DDBJ whole genome shotgun (WGS) entry which is preliminary data.</text>
</comment>
<gene>
    <name evidence="1" type="ORF">HCI99_04015</name>
    <name evidence="2" type="ORF">HCI99_04620</name>
</gene>
<name>A0A7X1CB23_9LIST</name>
<dbReference type="AlphaFoldDB" id="A0A7X1CB23"/>
<protein>
    <submittedName>
        <fullName evidence="1">Uncharacterized protein</fullName>
    </submittedName>
</protein>
<dbReference type="EMBL" id="JAASTX010000004">
    <property type="protein sequence ID" value="MBC1491101.1"/>
    <property type="molecule type" value="Genomic_DNA"/>
</dbReference>
<evidence type="ECO:0000313" key="3">
    <source>
        <dbReference type="Proteomes" id="UP000533953"/>
    </source>
</evidence>
<dbReference type="Proteomes" id="UP000533953">
    <property type="component" value="Unassembled WGS sequence"/>
</dbReference>
<evidence type="ECO:0000313" key="2">
    <source>
        <dbReference type="EMBL" id="MBC1491101.1"/>
    </source>
</evidence>
<sequence length="140" mass="16231">MTNYYLKGLTPVPKLIHVNQRVRSDKEHSTPLQKLLQTVESVRSEKVYNTNAHRHDSDATFNGYQVTQQDDIIFIRRYKVANTLLMISDAFTEEAPCVQLNFFNTPTTASMAEQHAFFETLQAVHEFINTPLEERKVDQE</sequence>
<evidence type="ECO:0000313" key="1">
    <source>
        <dbReference type="EMBL" id="MBC1490984.1"/>
    </source>
</evidence>
<proteinExistence type="predicted"/>
<dbReference type="EMBL" id="JAASTX010000004">
    <property type="protein sequence ID" value="MBC1490984.1"/>
    <property type="molecule type" value="Genomic_DNA"/>
</dbReference>
<organism evidence="1 3">
    <name type="scientific">Listeria booriae</name>
    <dbReference type="NCBI Taxonomy" id="1552123"/>
    <lineage>
        <taxon>Bacteria</taxon>
        <taxon>Bacillati</taxon>
        <taxon>Bacillota</taxon>
        <taxon>Bacilli</taxon>
        <taxon>Bacillales</taxon>
        <taxon>Listeriaceae</taxon>
        <taxon>Listeria</taxon>
    </lineage>
</organism>
<reference evidence="1 3" key="1">
    <citation type="submission" date="2020-03" db="EMBL/GenBank/DDBJ databases">
        <title>Soil Listeria distribution.</title>
        <authorList>
            <person name="Liao J."/>
            <person name="Wiedmann M."/>
        </authorList>
    </citation>
    <scope>NUCLEOTIDE SEQUENCE [LARGE SCALE GENOMIC DNA]</scope>
    <source>
        <strain evidence="1 3">FSL L7-1547</strain>
    </source>
</reference>